<dbReference type="Proteomes" id="UP001163823">
    <property type="component" value="Chromosome 8"/>
</dbReference>
<evidence type="ECO:0000313" key="1">
    <source>
        <dbReference type="EMBL" id="KAJ7959335.1"/>
    </source>
</evidence>
<proteinExistence type="predicted"/>
<organism evidence="1 2">
    <name type="scientific">Quillaja saponaria</name>
    <name type="common">Soap bark tree</name>
    <dbReference type="NCBI Taxonomy" id="32244"/>
    <lineage>
        <taxon>Eukaryota</taxon>
        <taxon>Viridiplantae</taxon>
        <taxon>Streptophyta</taxon>
        <taxon>Embryophyta</taxon>
        <taxon>Tracheophyta</taxon>
        <taxon>Spermatophyta</taxon>
        <taxon>Magnoliopsida</taxon>
        <taxon>eudicotyledons</taxon>
        <taxon>Gunneridae</taxon>
        <taxon>Pentapetalae</taxon>
        <taxon>rosids</taxon>
        <taxon>fabids</taxon>
        <taxon>Fabales</taxon>
        <taxon>Quillajaceae</taxon>
        <taxon>Quillaja</taxon>
    </lineage>
</organism>
<sequence length="79" mass="9036">MNLLDPTVPQQLYRFQFNMIAIECKNILTNMQGPENSDVGAWLGDFEAYGSKACGTWPESLWHMHGVCLRHMSEGRFDT</sequence>
<evidence type="ECO:0000313" key="2">
    <source>
        <dbReference type="Proteomes" id="UP001163823"/>
    </source>
</evidence>
<reference evidence="1" key="1">
    <citation type="journal article" date="2023" name="Science">
        <title>Elucidation of the pathway for biosynthesis of saponin adjuvants from the soapbark tree.</title>
        <authorList>
            <person name="Reed J."/>
            <person name="Orme A."/>
            <person name="El-Demerdash A."/>
            <person name="Owen C."/>
            <person name="Martin L.B.B."/>
            <person name="Misra R.C."/>
            <person name="Kikuchi S."/>
            <person name="Rejzek M."/>
            <person name="Martin A.C."/>
            <person name="Harkess A."/>
            <person name="Leebens-Mack J."/>
            <person name="Louveau T."/>
            <person name="Stephenson M.J."/>
            <person name="Osbourn A."/>
        </authorList>
    </citation>
    <scope>NUCLEOTIDE SEQUENCE</scope>
    <source>
        <strain evidence="1">S10</strain>
    </source>
</reference>
<dbReference type="KEGG" id="qsa:O6P43_019927"/>
<name>A0AAD7LLP2_QUISA</name>
<gene>
    <name evidence="1" type="ORF">O6P43_019927</name>
</gene>
<keyword evidence="2" id="KW-1185">Reference proteome</keyword>
<dbReference type="AlphaFoldDB" id="A0AAD7LLP2"/>
<dbReference type="EMBL" id="JARAOO010000008">
    <property type="protein sequence ID" value="KAJ7959335.1"/>
    <property type="molecule type" value="Genomic_DNA"/>
</dbReference>
<accession>A0AAD7LLP2</accession>
<protein>
    <submittedName>
        <fullName evidence="1">Uncharacterized protein</fullName>
    </submittedName>
</protein>
<comment type="caution">
    <text evidence="1">The sequence shown here is derived from an EMBL/GenBank/DDBJ whole genome shotgun (WGS) entry which is preliminary data.</text>
</comment>